<evidence type="ECO:0000313" key="7">
    <source>
        <dbReference type="EMBL" id="TMQ59351.1"/>
    </source>
</evidence>
<feature type="transmembrane region" description="Helical" evidence="6">
    <location>
        <begin position="393"/>
        <end position="413"/>
    </location>
</feature>
<evidence type="ECO:0000256" key="1">
    <source>
        <dbReference type="ARBA" id="ARBA00004651"/>
    </source>
</evidence>
<reference evidence="7 8" key="1">
    <citation type="journal article" date="2019" name="Nat. Microbiol.">
        <title>Mediterranean grassland soil C-N compound turnover is dependent on rainfall and depth, and is mediated by genomically divergent microorganisms.</title>
        <authorList>
            <person name="Diamond S."/>
            <person name="Andeer P.F."/>
            <person name="Li Z."/>
            <person name="Crits-Christoph A."/>
            <person name="Burstein D."/>
            <person name="Anantharaman K."/>
            <person name="Lane K.R."/>
            <person name="Thomas B.C."/>
            <person name="Pan C."/>
            <person name="Northen T.R."/>
            <person name="Banfield J.F."/>
        </authorList>
    </citation>
    <scope>NUCLEOTIDE SEQUENCE [LARGE SCALE GENOMIC DNA]</scope>
    <source>
        <strain evidence="7">WS_2</strain>
    </source>
</reference>
<dbReference type="AlphaFoldDB" id="A0A538T6U9"/>
<organism evidence="7 8">
    <name type="scientific">Eiseniibacteriota bacterium</name>
    <dbReference type="NCBI Taxonomy" id="2212470"/>
    <lineage>
        <taxon>Bacteria</taxon>
        <taxon>Candidatus Eiseniibacteriota</taxon>
    </lineage>
</organism>
<evidence type="ECO:0000313" key="8">
    <source>
        <dbReference type="Proteomes" id="UP000317716"/>
    </source>
</evidence>
<dbReference type="GO" id="GO:0005886">
    <property type="term" value="C:plasma membrane"/>
    <property type="evidence" value="ECO:0007669"/>
    <property type="project" value="UniProtKB-SubCell"/>
</dbReference>
<evidence type="ECO:0000256" key="6">
    <source>
        <dbReference type="SAM" id="Phobius"/>
    </source>
</evidence>
<feature type="transmembrane region" description="Helical" evidence="6">
    <location>
        <begin position="154"/>
        <end position="176"/>
    </location>
</feature>
<feature type="transmembrane region" description="Helical" evidence="6">
    <location>
        <begin position="216"/>
        <end position="234"/>
    </location>
</feature>
<feature type="transmembrane region" description="Helical" evidence="6">
    <location>
        <begin position="91"/>
        <end position="110"/>
    </location>
</feature>
<keyword evidence="2" id="KW-1003">Cell membrane</keyword>
<keyword evidence="4 6" id="KW-1133">Transmembrane helix</keyword>
<dbReference type="PANTHER" id="PTHR30250:SF11">
    <property type="entry name" value="O-ANTIGEN TRANSPORTER-RELATED"/>
    <property type="match status" value="1"/>
</dbReference>
<feature type="transmembrane region" description="Helical" evidence="6">
    <location>
        <begin position="254"/>
        <end position="276"/>
    </location>
</feature>
<evidence type="ECO:0000256" key="3">
    <source>
        <dbReference type="ARBA" id="ARBA00022692"/>
    </source>
</evidence>
<feature type="transmembrane region" description="Helical" evidence="6">
    <location>
        <begin position="463"/>
        <end position="482"/>
    </location>
</feature>
<evidence type="ECO:0000256" key="4">
    <source>
        <dbReference type="ARBA" id="ARBA00022989"/>
    </source>
</evidence>
<comment type="subcellular location">
    <subcellularLocation>
        <location evidence="1">Cell membrane</location>
        <topology evidence="1">Multi-pass membrane protein</topology>
    </subcellularLocation>
</comment>
<evidence type="ECO:0000256" key="5">
    <source>
        <dbReference type="ARBA" id="ARBA00023136"/>
    </source>
</evidence>
<feature type="transmembrane region" description="Helical" evidence="6">
    <location>
        <begin position="182"/>
        <end position="204"/>
    </location>
</feature>
<dbReference type="Proteomes" id="UP000317716">
    <property type="component" value="Unassembled WGS sequence"/>
</dbReference>
<feature type="transmembrane region" description="Helical" evidence="6">
    <location>
        <begin position="425"/>
        <end position="443"/>
    </location>
</feature>
<evidence type="ECO:0008006" key="9">
    <source>
        <dbReference type="Google" id="ProtNLM"/>
    </source>
</evidence>
<feature type="transmembrane region" description="Helical" evidence="6">
    <location>
        <begin position="337"/>
        <end position="357"/>
    </location>
</feature>
<name>A0A538T6U9_UNCEI</name>
<dbReference type="InterPro" id="IPR050833">
    <property type="entry name" value="Poly_Biosynth_Transport"/>
</dbReference>
<feature type="transmembrane region" description="Helical" evidence="6">
    <location>
        <begin position="364"/>
        <end position="387"/>
    </location>
</feature>
<comment type="caution">
    <text evidence="7">The sequence shown here is derived from an EMBL/GenBank/DDBJ whole genome shotgun (WGS) entry which is preliminary data.</text>
</comment>
<dbReference type="Pfam" id="PF13440">
    <property type="entry name" value="Polysacc_synt_3"/>
    <property type="match status" value="1"/>
</dbReference>
<dbReference type="EMBL" id="VBOS01000048">
    <property type="protein sequence ID" value="TMQ59351.1"/>
    <property type="molecule type" value="Genomic_DNA"/>
</dbReference>
<proteinExistence type="predicted"/>
<feature type="transmembrane region" description="Helical" evidence="6">
    <location>
        <begin position="122"/>
        <end position="142"/>
    </location>
</feature>
<sequence length="509" mass="54591">MPHVHSRKFVRDSVGFAFSQFLVRMLNLTRGLVAARLLGFGPYGVWSALLLLFDYGGCAPFGTYQGLDRVVPARIVEGDARRLERAKRSGLFNVVVLSLLYGAVCFAYFAHSSGHIRGAWGMSGIALTLACVVLTNVSLYHLTLMRSHGKIGAVSAWFLLQSVIGVVLGLALIPGFGTWGLLWGWVAGTVVATAVAMWNGREVVPLRMAPSSDSRLLFAVGLPMFLYTLSGFLMRSLDRVIILRFLGTEPLGLYALAVTAVTFLLTLPDAVAYVLYPRLVKHFHEANGDPAAIRDLVERAVRVVSVGTPALCAIAYLGADDVVMLLLPRFHEGVPALRVLCFSAAGLALANLASIVLMTLGRQLLLIPIALGMSAVGVLLDLVAIRLGQGIRGVAWATFVTFVVNSAVLMALAESGLGPGFGRRLGMLARAFFPLALSIPLAYAFERLLPGFGHSWSMRGLRFLASVLMWLGAYGALTAPLLRGVGLRALATEFPWPGTAPPPEALHAE</sequence>
<evidence type="ECO:0000256" key="2">
    <source>
        <dbReference type="ARBA" id="ARBA00022475"/>
    </source>
</evidence>
<gene>
    <name evidence="7" type="ORF">E6K72_01670</name>
</gene>
<protein>
    <recommendedName>
        <fullName evidence="9">Polysaccharide biosynthesis protein C-terminal domain-containing protein</fullName>
    </recommendedName>
</protein>
<accession>A0A538T6U9</accession>
<keyword evidence="5 6" id="KW-0472">Membrane</keyword>
<dbReference type="PANTHER" id="PTHR30250">
    <property type="entry name" value="PST FAMILY PREDICTED COLANIC ACID TRANSPORTER"/>
    <property type="match status" value="1"/>
</dbReference>
<feature type="transmembrane region" description="Helical" evidence="6">
    <location>
        <begin position="296"/>
        <end position="317"/>
    </location>
</feature>
<keyword evidence="3 6" id="KW-0812">Transmembrane</keyword>